<dbReference type="PANTHER" id="PTHR30532">
    <property type="entry name" value="IRON III DICITRATE-BINDING PERIPLASMIC PROTEIN"/>
    <property type="match status" value="1"/>
</dbReference>
<evidence type="ECO:0000313" key="9">
    <source>
        <dbReference type="Proteomes" id="UP000252405"/>
    </source>
</evidence>
<keyword evidence="9" id="KW-1185">Reference proteome</keyword>
<dbReference type="PANTHER" id="PTHR30532:SF1">
    <property type="entry name" value="IRON(3+)-HYDROXAMATE-BINDING PROTEIN FHUD"/>
    <property type="match status" value="1"/>
</dbReference>
<organism evidence="8 9">
    <name type="scientific">Billgrantia montanilacus</name>
    <dbReference type="NCBI Taxonomy" id="2282305"/>
    <lineage>
        <taxon>Bacteria</taxon>
        <taxon>Pseudomonadati</taxon>
        <taxon>Pseudomonadota</taxon>
        <taxon>Gammaproteobacteria</taxon>
        <taxon>Oceanospirillales</taxon>
        <taxon>Halomonadaceae</taxon>
        <taxon>Billgrantia</taxon>
    </lineage>
</organism>
<dbReference type="Gene3D" id="3.40.50.1980">
    <property type="entry name" value="Nitrogenase molybdenum iron protein domain"/>
    <property type="match status" value="2"/>
</dbReference>
<keyword evidence="3" id="KW-0813">Transport</keyword>
<sequence length="296" mass="32365">MPVTLHRSRRLAGILALLWLAATPAMASDSDKDSGGLATLDWTLAETLMALEAPPRAVAQVDAYHDWVGQPRLADRVIDLGLRSQPNLELLAQLGPSHILISSMFTHLAPRLSQVGDVDTFSLYTLEDKTWDEAVALTHALGKVTGRPAAADSLVEETAAHIESLRQGLSQDLPALLIIQFMDERHVRVFGEHSLYQAVLERLELENAWQEQTNAWGFSLVGLEHLITLDAQLVVIEPYPTGVEMKLRHSALWQHLSSVRDDTLITLPAVWSFGALPSASRFAELLAAALAAAPEA</sequence>
<dbReference type="InterPro" id="IPR002491">
    <property type="entry name" value="ABC_transptr_periplasmic_BD"/>
</dbReference>
<reference evidence="8 9" key="1">
    <citation type="submission" date="2018-07" db="EMBL/GenBank/DDBJ databases">
        <title>Halomonas montanilacus sp. nov., isolated from Lake Pengyan on Tibetan Plateau.</title>
        <authorList>
            <person name="Lu H."/>
            <person name="Xing P."/>
            <person name="Wu Q."/>
        </authorList>
    </citation>
    <scope>NUCLEOTIDE SEQUENCE [LARGE SCALE GENOMIC DNA]</scope>
    <source>
        <strain evidence="8 9">PYC7W</strain>
    </source>
</reference>
<dbReference type="EMBL" id="QPII01000016">
    <property type="protein sequence ID" value="RCV87364.1"/>
    <property type="molecule type" value="Genomic_DNA"/>
</dbReference>
<dbReference type="AlphaFoldDB" id="A0A368TRS6"/>
<gene>
    <name evidence="8" type="ORF">DU505_17835</name>
</gene>
<keyword evidence="4" id="KW-0408">Iron</keyword>
<evidence type="ECO:0000256" key="1">
    <source>
        <dbReference type="ARBA" id="ARBA00004196"/>
    </source>
</evidence>
<evidence type="ECO:0000256" key="6">
    <source>
        <dbReference type="SAM" id="SignalP"/>
    </source>
</evidence>
<evidence type="ECO:0000256" key="5">
    <source>
        <dbReference type="ARBA" id="ARBA00022729"/>
    </source>
</evidence>
<comment type="subcellular location">
    <subcellularLocation>
        <location evidence="1">Cell envelope</location>
    </subcellularLocation>
</comment>
<dbReference type="Proteomes" id="UP000252405">
    <property type="component" value="Unassembled WGS sequence"/>
</dbReference>
<keyword evidence="4" id="KW-0410">Iron transport</keyword>
<dbReference type="Pfam" id="PF01497">
    <property type="entry name" value="Peripla_BP_2"/>
    <property type="match status" value="1"/>
</dbReference>
<comment type="caution">
    <text evidence="8">The sequence shown here is derived from an EMBL/GenBank/DDBJ whole genome shotgun (WGS) entry which is preliminary data.</text>
</comment>
<comment type="similarity">
    <text evidence="2">Belongs to the bacterial solute-binding protein 8 family.</text>
</comment>
<name>A0A368TRS6_9GAMM</name>
<dbReference type="RefSeq" id="WP_114480335.1">
    <property type="nucleotide sequence ID" value="NZ_QPII01000016.1"/>
</dbReference>
<protein>
    <submittedName>
        <fullName evidence="8">Iron-siderophore ABC transporter substrate-binding protein</fullName>
    </submittedName>
</protein>
<dbReference type="GO" id="GO:1901678">
    <property type="term" value="P:iron coordination entity transport"/>
    <property type="evidence" value="ECO:0007669"/>
    <property type="project" value="UniProtKB-ARBA"/>
</dbReference>
<keyword evidence="4" id="KW-0406">Ion transport</keyword>
<keyword evidence="5 6" id="KW-0732">Signal</keyword>
<evidence type="ECO:0000259" key="7">
    <source>
        <dbReference type="PROSITE" id="PS50983"/>
    </source>
</evidence>
<dbReference type="SUPFAM" id="SSF53807">
    <property type="entry name" value="Helical backbone' metal receptor"/>
    <property type="match status" value="1"/>
</dbReference>
<dbReference type="PROSITE" id="PS50983">
    <property type="entry name" value="FE_B12_PBP"/>
    <property type="match status" value="1"/>
</dbReference>
<evidence type="ECO:0000256" key="3">
    <source>
        <dbReference type="ARBA" id="ARBA00022448"/>
    </source>
</evidence>
<accession>A0A368TRS6</accession>
<feature type="domain" description="Fe/B12 periplasmic-binding" evidence="7">
    <location>
        <begin position="36"/>
        <end position="294"/>
    </location>
</feature>
<dbReference type="GO" id="GO:0030288">
    <property type="term" value="C:outer membrane-bounded periplasmic space"/>
    <property type="evidence" value="ECO:0007669"/>
    <property type="project" value="TreeGrafter"/>
</dbReference>
<dbReference type="PRINTS" id="PR01715">
    <property type="entry name" value="FERRIBNDNGPP"/>
</dbReference>
<dbReference type="OrthoDB" id="6160519at2"/>
<dbReference type="InterPro" id="IPR051313">
    <property type="entry name" value="Bact_iron-sidero_bind"/>
</dbReference>
<proteinExistence type="inferred from homology"/>
<evidence type="ECO:0000256" key="2">
    <source>
        <dbReference type="ARBA" id="ARBA00008814"/>
    </source>
</evidence>
<evidence type="ECO:0000313" key="8">
    <source>
        <dbReference type="EMBL" id="RCV87364.1"/>
    </source>
</evidence>
<evidence type="ECO:0000256" key="4">
    <source>
        <dbReference type="ARBA" id="ARBA00022496"/>
    </source>
</evidence>
<feature type="signal peptide" evidence="6">
    <location>
        <begin position="1"/>
        <end position="27"/>
    </location>
</feature>
<feature type="chain" id="PRO_5016579932" evidence="6">
    <location>
        <begin position="28"/>
        <end position="296"/>
    </location>
</feature>